<dbReference type="VEuPathDB" id="FungiDB:BO71DRAFT_434670"/>
<dbReference type="EMBL" id="KZ826022">
    <property type="protein sequence ID" value="PYH89587.1"/>
    <property type="molecule type" value="Genomic_DNA"/>
</dbReference>
<feature type="compositionally biased region" description="Pro residues" evidence="1">
    <location>
        <begin position="89"/>
        <end position="100"/>
    </location>
</feature>
<reference evidence="2 3" key="1">
    <citation type="submission" date="2018-02" db="EMBL/GenBank/DDBJ databases">
        <title>The genomes of Aspergillus section Nigri reveals drivers in fungal speciation.</title>
        <authorList>
            <consortium name="DOE Joint Genome Institute"/>
            <person name="Vesth T.C."/>
            <person name="Nybo J."/>
            <person name="Theobald S."/>
            <person name="Brandl J."/>
            <person name="Frisvad J.C."/>
            <person name="Nielsen K.F."/>
            <person name="Lyhne E.K."/>
            <person name="Kogle M.E."/>
            <person name="Kuo A."/>
            <person name="Riley R."/>
            <person name="Clum A."/>
            <person name="Nolan M."/>
            <person name="Lipzen A."/>
            <person name="Salamov A."/>
            <person name="Henrissat B."/>
            <person name="Wiebenga A."/>
            <person name="De vries R.P."/>
            <person name="Grigoriev I.V."/>
            <person name="Mortensen U.H."/>
            <person name="Andersen M.R."/>
            <person name="Baker S.E."/>
        </authorList>
    </citation>
    <scope>NUCLEOTIDE SEQUENCE [LARGE SCALE GENOMIC DNA]</scope>
    <source>
        <strain evidence="2 3">CBS 707.79</strain>
    </source>
</reference>
<evidence type="ECO:0000256" key="1">
    <source>
        <dbReference type="SAM" id="MobiDB-lite"/>
    </source>
</evidence>
<evidence type="ECO:0000313" key="2">
    <source>
        <dbReference type="EMBL" id="PYH89587.1"/>
    </source>
</evidence>
<keyword evidence="3" id="KW-1185">Reference proteome</keyword>
<protein>
    <submittedName>
        <fullName evidence="2">Uncharacterized protein</fullName>
    </submittedName>
</protein>
<feature type="region of interest" description="Disordered" evidence="1">
    <location>
        <begin position="32"/>
        <end position="51"/>
    </location>
</feature>
<accession>A0A319D509</accession>
<dbReference type="Proteomes" id="UP000247810">
    <property type="component" value="Unassembled WGS sequence"/>
</dbReference>
<name>A0A319D509_9EURO</name>
<feature type="region of interest" description="Disordered" evidence="1">
    <location>
        <begin position="67"/>
        <end position="115"/>
    </location>
</feature>
<organism evidence="2 3">
    <name type="scientific">Aspergillus ellipticus CBS 707.79</name>
    <dbReference type="NCBI Taxonomy" id="1448320"/>
    <lineage>
        <taxon>Eukaryota</taxon>
        <taxon>Fungi</taxon>
        <taxon>Dikarya</taxon>
        <taxon>Ascomycota</taxon>
        <taxon>Pezizomycotina</taxon>
        <taxon>Eurotiomycetes</taxon>
        <taxon>Eurotiomycetidae</taxon>
        <taxon>Eurotiales</taxon>
        <taxon>Aspergillaceae</taxon>
        <taxon>Aspergillus</taxon>
        <taxon>Aspergillus subgen. Circumdati</taxon>
    </lineage>
</organism>
<feature type="region of interest" description="Disordered" evidence="1">
    <location>
        <begin position="1"/>
        <end position="22"/>
    </location>
</feature>
<gene>
    <name evidence="2" type="ORF">BO71DRAFT_434670</name>
</gene>
<evidence type="ECO:0000313" key="3">
    <source>
        <dbReference type="Proteomes" id="UP000247810"/>
    </source>
</evidence>
<proteinExistence type="predicted"/>
<dbReference type="AlphaFoldDB" id="A0A319D509"/>
<sequence>MIEHPGYTPFQLQPSSVRVPDQPTITGRELQLMQGTPGSAPNLDPPGHQHELQQRAILQTRVQHILRNTPQPGPVASPIASPLRDPAESPAPPPPQPQPEASPSQPLHHRMLQQL</sequence>